<keyword evidence="4" id="KW-1185">Reference proteome</keyword>
<dbReference type="EMBL" id="JACHMD010000001">
    <property type="protein sequence ID" value="MBB4665474.1"/>
    <property type="molecule type" value="Genomic_DNA"/>
</dbReference>
<sequence>MSSGTSSGAGARPTADGRLAGFSAVVWVSGLLLVALIAWFFADEGGFDVAGLGEGVDDDYRLSPWTSDTPIPAEDLGGGLYEGRDGAMISLTGVDVGEPIILTPEPESYFGGVWVTGTGGRIVTAGDGHEPPDFHSLGDGRVAILVEQPDVELWINGPNDGTWRGRVSFGGLDAVTDVVSGFESDAFLYDGGESTARLSARGDGDVMISVATVHGTQRVLSAVSPLDQSIAWQDSPRVLFDVQSWGDAGWRIGFPTDAASPGPSPTGDASPVPSPTDDAPAPEATP</sequence>
<keyword evidence="2" id="KW-1133">Transmembrane helix</keyword>
<evidence type="ECO:0000313" key="4">
    <source>
        <dbReference type="Proteomes" id="UP000573729"/>
    </source>
</evidence>
<dbReference type="RefSeq" id="WP_184214404.1">
    <property type="nucleotide sequence ID" value="NZ_JACHMD010000001.1"/>
</dbReference>
<evidence type="ECO:0000256" key="1">
    <source>
        <dbReference type="SAM" id="MobiDB-lite"/>
    </source>
</evidence>
<dbReference type="Proteomes" id="UP000573729">
    <property type="component" value="Unassembled WGS sequence"/>
</dbReference>
<evidence type="ECO:0000256" key="2">
    <source>
        <dbReference type="SAM" id="Phobius"/>
    </source>
</evidence>
<gene>
    <name evidence="3" type="ORF">BKA24_000183</name>
</gene>
<accession>A0A7W7BMP5</accession>
<organism evidence="3 4">
    <name type="scientific">Microbacterium marinum</name>
    <dbReference type="NCBI Taxonomy" id="421115"/>
    <lineage>
        <taxon>Bacteria</taxon>
        <taxon>Bacillati</taxon>
        <taxon>Actinomycetota</taxon>
        <taxon>Actinomycetes</taxon>
        <taxon>Micrococcales</taxon>
        <taxon>Microbacteriaceae</taxon>
        <taxon>Microbacterium</taxon>
    </lineage>
</organism>
<name>A0A7W7BMP5_9MICO</name>
<feature type="region of interest" description="Disordered" evidence="1">
    <location>
        <begin position="252"/>
        <end position="286"/>
    </location>
</feature>
<feature type="compositionally biased region" description="Low complexity" evidence="1">
    <location>
        <begin position="275"/>
        <end position="286"/>
    </location>
</feature>
<proteinExistence type="predicted"/>
<dbReference type="AlphaFoldDB" id="A0A7W7BMP5"/>
<protein>
    <submittedName>
        <fullName evidence="3">Uncharacterized protein</fullName>
    </submittedName>
</protein>
<feature type="transmembrane region" description="Helical" evidence="2">
    <location>
        <begin position="20"/>
        <end position="42"/>
    </location>
</feature>
<keyword evidence="2" id="KW-0472">Membrane</keyword>
<evidence type="ECO:0000313" key="3">
    <source>
        <dbReference type="EMBL" id="MBB4665474.1"/>
    </source>
</evidence>
<comment type="caution">
    <text evidence="3">The sequence shown here is derived from an EMBL/GenBank/DDBJ whole genome shotgun (WGS) entry which is preliminary data.</text>
</comment>
<reference evidence="3 4" key="1">
    <citation type="submission" date="2020-08" db="EMBL/GenBank/DDBJ databases">
        <title>Sequencing the genomes of 1000 actinobacteria strains.</title>
        <authorList>
            <person name="Klenk H.-P."/>
        </authorList>
    </citation>
    <scope>NUCLEOTIDE SEQUENCE [LARGE SCALE GENOMIC DNA]</scope>
    <source>
        <strain evidence="3 4">DSM 24947</strain>
    </source>
</reference>
<keyword evidence="2" id="KW-0812">Transmembrane</keyword>